<dbReference type="EMBL" id="JAJNDB010000002">
    <property type="protein sequence ID" value="MCD2194576.1"/>
    <property type="molecule type" value="Genomic_DNA"/>
</dbReference>
<keyword evidence="3" id="KW-1185">Reference proteome</keyword>
<sequence>MTAVTDTDWGPLAEPVHADAAGPGDPVWKDNGYLSFWNPDGEVFGTLHVSTSPNGEGARRARCSMSVAGRIVEVVEGLPVGGFTSDSIHFGLDGTVRVDHPTITMDLVNRPLLTPADYAANGSIPALVPDQPLQHFQQGTAVTGSVSVDGVTRSVDARGMRDRTWGFRDESSQWVEYIGVVGVFEDRFLTVMKFLGADGSLAADGFVIDADGAVSLADLHVTRDAAARFVSCRIDHRDGSSSTVTTTSRTGGFWVPMGREQEGPALATYDDFLSFSLDGVPGAGFVEQAALHRVI</sequence>
<comment type="caution">
    <text evidence="2">The sequence shown here is derived from an EMBL/GenBank/DDBJ whole genome shotgun (WGS) entry which is preliminary data.</text>
</comment>
<organism evidence="2 3">
    <name type="scientific">Actinomycetospora endophytica</name>
    <dbReference type="NCBI Taxonomy" id="2291215"/>
    <lineage>
        <taxon>Bacteria</taxon>
        <taxon>Bacillati</taxon>
        <taxon>Actinomycetota</taxon>
        <taxon>Actinomycetes</taxon>
        <taxon>Pseudonocardiales</taxon>
        <taxon>Pseudonocardiaceae</taxon>
        <taxon>Actinomycetospora</taxon>
    </lineage>
</organism>
<gene>
    <name evidence="2" type="ORF">LQ327_14480</name>
</gene>
<evidence type="ECO:0000256" key="1">
    <source>
        <dbReference type="SAM" id="MobiDB-lite"/>
    </source>
</evidence>
<reference evidence="2 3" key="1">
    <citation type="submission" date="2021-11" db="EMBL/GenBank/DDBJ databases">
        <title>Draft genome sequence of Actinomycetospora sp. SF1 isolated from the rhizosphere soil.</title>
        <authorList>
            <person name="Duangmal K."/>
            <person name="Chantavorakit T."/>
        </authorList>
    </citation>
    <scope>NUCLEOTIDE SEQUENCE [LARGE SCALE GENOMIC DNA]</scope>
    <source>
        <strain evidence="2 3">TBRC 5722</strain>
    </source>
</reference>
<name>A0ABS8PAX0_9PSEU</name>
<accession>A0ABS8PAX0</accession>
<evidence type="ECO:0008006" key="4">
    <source>
        <dbReference type="Google" id="ProtNLM"/>
    </source>
</evidence>
<dbReference type="Proteomes" id="UP001199469">
    <property type="component" value="Unassembled WGS sequence"/>
</dbReference>
<dbReference type="RefSeq" id="WP_230734662.1">
    <property type="nucleotide sequence ID" value="NZ_JAJNDB010000002.1"/>
</dbReference>
<feature type="region of interest" description="Disordered" evidence="1">
    <location>
        <begin position="1"/>
        <end position="24"/>
    </location>
</feature>
<evidence type="ECO:0000313" key="2">
    <source>
        <dbReference type="EMBL" id="MCD2194576.1"/>
    </source>
</evidence>
<protein>
    <recommendedName>
        <fullName evidence="4">Htaa protein</fullName>
    </recommendedName>
</protein>
<evidence type="ECO:0000313" key="3">
    <source>
        <dbReference type="Proteomes" id="UP001199469"/>
    </source>
</evidence>
<proteinExistence type="predicted"/>
<dbReference type="SUPFAM" id="SSF159245">
    <property type="entry name" value="AttH-like"/>
    <property type="match status" value="1"/>
</dbReference>